<dbReference type="InterPro" id="IPR036720">
    <property type="entry name" value="RanGAP1_C_sf"/>
</dbReference>
<dbReference type="Gene3D" id="1.25.40.200">
    <property type="entry name" value="Ran-GTPase activating protein 1, C-terminal domain"/>
    <property type="match status" value="1"/>
</dbReference>
<sequence length="574" mass="62811">MSSFGFKDFAEALAETKLSGVSFVGQAKNWGTVAEAKDLIDAITNCKTLDYLHLEGNTLGVDAANGIAEALKKHPEFKQALWKDLFTGRLKTEIPQALMSLGKGMIAAGAKLTVLDCSDNALGPNGMTGLVDLLKSPTCYSLQELKLNNCGLGIGGGKMLAQALTECHAASSSAGTPLKLKVFIAGRNRLENDGAKALAKVFGIIQTLEEVAMPQNGIYHPGILALSEAFKLNPNLRVLNLNDNTITAKGARHLAEAIEVMQNLVDVNLGDCLLKTTGAIFISEVLQDGHEKLETLNLGFNEIGAEGGLEIAAALHNKTHIKDVQLNGNQFGTDCRDRITELMLEYGKGDALGPLDEDESDVEEEENDEENDEYVDDETEGEESEGEYEASEDDGDEIIGINRNSTLDEPAPNDLSWKKLNDSVAFVSEEARPNTVETFCNTTVPTLAMFNALEENDKVAAFRAFLQSIPEEDYLVYLVYSILKCSVISKESNEALEVSQMLFNDCYEFAEKTNQVKRVNNFFLYQLGLLKHEDKNFHLVYDIKACRAALQHAIKKNSIPAEARSTFELFLNNC</sequence>
<dbReference type="GO" id="GO:0005634">
    <property type="term" value="C:nucleus"/>
    <property type="evidence" value="ECO:0007669"/>
    <property type="project" value="TreeGrafter"/>
</dbReference>
<dbReference type="InterPro" id="IPR032675">
    <property type="entry name" value="LRR_dom_sf"/>
</dbReference>
<dbReference type="GO" id="GO:0005829">
    <property type="term" value="C:cytosol"/>
    <property type="evidence" value="ECO:0007669"/>
    <property type="project" value="TreeGrafter"/>
</dbReference>
<evidence type="ECO:0000256" key="2">
    <source>
        <dbReference type="ARBA" id="ARBA00022614"/>
    </source>
</evidence>
<dbReference type="PANTHER" id="PTHR24113">
    <property type="entry name" value="RAN GTPASE-ACTIVATING PROTEIN 1"/>
    <property type="match status" value="1"/>
</dbReference>
<dbReference type="GO" id="GO:0005096">
    <property type="term" value="F:GTPase activator activity"/>
    <property type="evidence" value="ECO:0007669"/>
    <property type="project" value="UniProtKB-KW"/>
</dbReference>
<dbReference type="Pfam" id="PF13516">
    <property type="entry name" value="LRR_6"/>
    <property type="match status" value="2"/>
</dbReference>
<keyword evidence="2" id="KW-0433">Leucine-rich repeat</keyword>
<dbReference type="SUPFAM" id="SSF52047">
    <property type="entry name" value="RNI-like"/>
    <property type="match status" value="1"/>
</dbReference>
<dbReference type="GO" id="GO:0031267">
    <property type="term" value="F:small GTPase binding"/>
    <property type="evidence" value="ECO:0007669"/>
    <property type="project" value="TreeGrafter"/>
</dbReference>
<comment type="caution">
    <text evidence="5">The sequence shown here is derived from an EMBL/GenBank/DDBJ whole genome shotgun (WGS) entry which is preliminary data.</text>
</comment>
<dbReference type="GO" id="GO:0007165">
    <property type="term" value="P:signal transduction"/>
    <property type="evidence" value="ECO:0007669"/>
    <property type="project" value="InterPro"/>
</dbReference>
<dbReference type="GO" id="GO:0048471">
    <property type="term" value="C:perinuclear region of cytoplasm"/>
    <property type="evidence" value="ECO:0007669"/>
    <property type="project" value="TreeGrafter"/>
</dbReference>
<feature type="region of interest" description="Disordered" evidence="4">
    <location>
        <begin position="349"/>
        <end position="414"/>
    </location>
</feature>
<dbReference type="SMART" id="SM00368">
    <property type="entry name" value="LRR_RI"/>
    <property type="match status" value="6"/>
</dbReference>
<proteinExistence type="predicted"/>
<dbReference type="InterPro" id="IPR001611">
    <property type="entry name" value="Leu-rich_rpt"/>
</dbReference>
<dbReference type="AlphaFoldDB" id="A0A9Q0S5Q2"/>
<name>A0A9Q0S5Q2_9DIPT</name>
<keyword evidence="3" id="KW-0677">Repeat</keyword>
<dbReference type="EMBL" id="WJQU01000001">
    <property type="protein sequence ID" value="KAJ6646104.1"/>
    <property type="molecule type" value="Genomic_DNA"/>
</dbReference>
<evidence type="ECO:0000256" key="1">
    <source>
        <dbReference type="ARBA" id="ARBA00022468"/>
    </source>
</evidence>
<dbReference type="PANTHER" id="PTHR24113:SF12">
    <property type="entry name" value="RAN GTPASE-ACTIVATING PROTEIN 1"/>
    <property type="match status" value="1"/>
</dbReference>
<dbReference type="GO" id="GO:0006913">
    <property type="term" value="P:nucleocytoplasmic transport"/>
    <property type="evidence" value="ECO:0007669"/>
    <property type="project" value="TreeGrafter"/>
</dbReference>
<feature type="compositionally biased region" description="Acidic residues" evidence="4">
    <location>
        <begin position="355"/>
        <end position="397"/>
    </location>
</feature>
<reference evidence="5" key="1">
    <citation type="submission" date="2022-07" db="EMBL/GenBank/DDBJ databases">
        <authorList>
            <person name="Trinca V."/>
            <person name="Uliana J.V.C."/>
            <person name="Torres T.T."/>
            <person name="Ward R.J."/>
            <person name="Monesi N."/>
        </authorList>
    </citation>
    <scope>NUCLEOTIDE SEQUENCE</scope>
    <source>
        <strain evidence="5">HSMRA1968</strain>
        <tissue evidence="5">Whole embryos</tissue>
    </source>
</reference>
<dbReference type="Gene3D" id="3.80.10.10">
    <property type="entry name" value="Ribonuclease Inhibitor"/>
    <property type="match status" value="1"/>
</dbReference>
<keyword evidence="6" id="KW-1185">Reference proteome</keyword>
<evidence type="ECO:0000256" key="3">
    <source>
        <dbReference type="ARBA" id="ARBA00022737"/>
    </source>
</evidence>
<dbReference type="InterPro" id="IPR027038">
    <property type="entry name" value="RanGap"/>
</dbReference>
<dbReference type="SUPFAM" id="SSF69099">
    <property type="entry name" value="Ran-GTPase activating protein 1 (RanGAP1), C-terminal domain"/>
    <property type="match status" value="1"/>
</dbReference>
<protein>
    <submittedName>
        <fullName evidence="5">Ran GTPase-activating protein</fullName>
    </submittedName>
</protein>
<gene>
    <name evidence="5" type="primary">RanGAP</name>
    <name evidence="5" type="ORF">Bhyg_01314</name>
</gene>
<evidence type="ECO:0000313" key="5">
    <source>
        <dbReference type="EMBL" id="KAJ6646104.1"/>
    </source>
</evidence>
<dbReference type="OrthoDB" id="184583at2759"/>
<dbReference type="Proteomes" id="UP001151699">
    <property type="component" value="Chromosome A"/>
</dbReference>
<dbReference type="CDD" id="cd00116">
    <property type="entry name" value="LRR_RI"/>
    <property type="match status" value="1"/>
</dbReference>
<evidence type="ECO:0000256" key="4">
    <source>
        <dbReference type="SAM" id="MobiDB-lite"/>
    </source>
</evidence>
<evidence type="ECO:0000313" key="6">
    <source>
        <dbReference type="Proteomes" id="UP001151699"/>
    </source>
</evidence>
<accession>A0A9Q0S5Q2</accession>
<organism evidence="5 6">
    <name type="scientific">Pseudolycoriella hygida</name>
    <dbReference type="NCBI Taxonomy" id="35572"/>
    <lineage>
        <taxon>Eukaryota</taxon>
        <taxon>Metazoa</taxon>
        <taxon>Ecdysozoa</taxon>
        <taxon>Arthropoda</taxon>
        <taxon>Hexapoda</taxon>
        <taxon>Insecta</taxon>
        <taxon>Pterygota</taxon>
        <taxon>Neoptera</taxon>
        <taxon>Endopterygota</taxon>
        <taxon>Diptera</taxon>
        <taxon>Nematocera</taxon>
        <taxon>Sciaroidea</taxon>
        <taxon>Sciaridae</taxon>
        <taxon>Pseudolycoriella</taxon>
    </lineage>
</organism>
<keyword evidence="1" id="KW-0343">GTPase activation</keyword>